<evidence type="ECO:0000313" key="2">
    <source>
        <dbReference type="EMBL" id="KAH0547904.1"/>
    </source>
</evidence>
<keyword evidence="1" id="KW-0472">Membrane</keyword>
<protein>
    <submittedName>
        <fullName evidence="2">Uncharacterized protein</fullName>
    </submittedName>
</protein>
<proteinExistence type="predicted"/>
<sequence length="85" mass="9316">PDCKDTKAFVEAADLKGFQSLLRGCQIQLKAEGMDYSKVDYGFKWKNSLPFVFAQWPLGIKIGFICGLAVGSFFLMLLCIAACAA</sequence>
<dbReference type="Proteomes" id="UP000750711">
    <property type="component" value="Unassembled WGS sequence"/>
</dbReference>
<gene>
    <name evidence="2" type="ORF">GP486_008354</name>
</gene>
<evidence type="ECO:0000256" key="1">
    <source>
        <dbReference type="SAM" id="Phobius"/>
    </source>
</evidence>
<name>A0A9P8IDW1_9PEZI</name>
<keyword evidence="3" id="KW-1185">Reference proteome</keyword>
<feature type="transmembrane region" description="Helical" evidence="1">
    <location>
        <begin position="62"/>
        <end position="84"/>
    </location>
</feature>
<dbReference type="EMBL" id="JAGHQM010003108">
    <property type="protein sequence ID" value="KAH0547904.1"/>
    <property type="molecule type" value="Genomic_DNA"/>
</dbReference>
<comment type="caution">
    <text evidence="2">The sequence shown here is derived from an EMBL/GenBank/DDBJ whole genome shotgun (WGS) entry which is preliminary data.</text>
</comment>
<keyword evidence="1" id="KW-1133">Transmembrane helix</keyword>
<organism evidence="2 3">
    <name type="scientific">Trichoglossum hirsutum</name>
    <dbReference type="NCBI Taxonomy" id="265104"/>
    <lineage>
        <taxon>Eukaryota</taxon>
        <taxon>Fungi</taxon>
        <taxon>Dikarya</taxon>
        <taxon>Ascomycota</taxon>
        <taxon>Pezizomycotina</taxon>
        <taxon>Geoglossomycetes</taxon>
        <taxon>Geoglossales</taxon>
        <taxon>Geoglossaceae</taxon>
        <taxon>Trichoglossum</taxon>
    </lineage>
</organism>
<reference evidence="2" key="1">
    <citation type="submission" date="2021-03" db="EMBL/GenBank/DDBJ databases">
        <title>Comparative genomics and phylogenomic investigation of the class Geoglossomycetes provide insights into ecological specialization and systematics.</title>
        <authorList>
            <person name="Melie T."/>
            <person name="Pirro S."/>
            <person name="Miller A.N."/>
            <person name="Quandt A."/>
        </authorList>
    </citation>
    <scope>NUCLEOTIDE SEQUENCE</scope>
    <source>
        <strain evidence="2">CAQ_001_2017</strain>
    </source>
</reference>
<evidence type="ECO:0000313" key="3">
    <source>
        <dbReference type="Proteomes" id="UP000750711"/>
    </source>
</evidence>
<keyword evidence="1" id="KW-0812">Transmembrane</keyword>
<accession>A0A9P8IDW1</accession>
<feature type="non-terminal residue" evidence="2">
    <location>
        <position position="1"/>
    </location>
</feature>
<dbReference type="AlphaFoldDB" id="A0A9P8IDW1"/>